<dbReference type="PANTHER" id="PTHR12558:SF13">
    <property type="entry name" value="CELL DIVISION CYCLE PROTEIN 27 HOMOLOG"/>
    <property type="match status" value="1"/>
</dbReference>
<name>A0A1Y2F3D6_9BASI</name>
<feature type="compositionally biased region" description="Low complexity" evidence="4">
    <location>
        <begin position="499"/>
        <end position="533"/>
    </location>
</feature>
<keyword evidence="1 3" id="KW-0802">TPR repeat</keyword>
<reference evidence="5 6" key="1">
    <citation type="submission" date="2016-07" db="EMBL/GenBank/DDBJ databases">
        <title>Pervasive Adenine N6-methylation of Active Genes in Fungi.</title>
        <authorList>
            <consortium name="DOE Joint Genome Institute"/>
            <person name="Mondo S.J."/>
            <person name="Dannebaum R.O."/>
            <person name="Kuo R.C."/>
            <person name="Labutti K."/>
            <person name="Haridas S."/>
            <person name="Kuo A."/>
            <person name="Salamov A."/>
            <person name="Ahrendt S.R."/>
            <person name="Lipzen A."/>
            <person name="Sullivan W."/>
            <person name="Andreopoulos W.B."/>
            <person name="Clum A."/>
            <person name="Lindquist E."/>
            <person name="Daum C."/>
            <person name="Ramamoorthy G.K."/>
            <person name="Gryganskyi A."/>
            <person name="Culley D."/>
            <person name="Magnuson J.K."/>
            <person name="James T.Y."/>
            <person name="O'Malley M.A."/>
            <person name="Stajich J.E."/>
            <person name="Spatafora J.W."/>
            <person name="Visel A."/>
            <person name="Grigoriev I.V."/>
        </authorList>
    </citation>
    <scope>NUCLEOTIDE SEQUENCE [LARGE SCALE GENOMIC DNA]</scope>
    <source>
        <strain evidence="5 6">62-1032</strain>
    </source>
</reference>
<feature type="region of interest" description="Disordered" evidence="4">
    <location>
        <begin position="403"/>
        <end position="595"/>
    </location>
</feature>
<dbReference type="PANTHER" id="PTHR12558">
    <property type="entry name" value="CELL DIVISION CYCLE 16,23,27"/>
    <property type="match status" value="1"/>
</dbReference>
<evidence type="ECO:0000256" key="2">
    <source>
        <dbReference type="ARBA" id="ARBA00038210"/>
    </source>
</evidence>
<dbReference type="InterPro" id="IPR011990">
    <property type="entry name" value="TPR-like_helical_dom_sf"/>
</dbReference>
<evidence type="ECO:0000313" key="5">
    <source>
        <dbReference type="EMBL" id="ORY78428.1"/>
    </source>
</evidence>
<dbReference type="AlphaFoldDB" id="A0A1Y2F3D6"/>
<dbReference type="STRING" id="106004.A0A1Y2F3D6"/>
<dbReference type="PROSITE" id="PS50293">
    <property type="entry name" value="TPR_REGION"/>
    <property type="match status" value="1"/>
</dbReference>
<feature type="region of interest" description="Disordered" evidence="4">
    <location>
        <begin position="1"/>
        <end position="28"/>
    </location>
</feature>
<feature type="repeat" description="TPR" evidence="3">
    <location>
        <begin position="824"/>
        <end position="857"/>
    </location>
</feature>
<dbReference type="SUPFAM" id="SSF48452">
    <property type="entry name" value="TPR-like"/>
    <property type="match status" value="2"/>
</dbReference>
<dbReference type="GO" id="GO:0005737">
    <property type="term" value="C:cytoplasm"/>
    <property type="evidence" value="ECO:0007669"/>
    <property type="project" value="TreeGrafter"/>
</dbReference>
<sequence length="933" mass="99683">MATRRGATGTATATATSTSTSTTSSNNNPYRHSLLRHLALSSLSSSPSTSLFWAERLFALDSTTEPSLFLLATLLVANNQPHQAIHLLRQPIHFYPLSDPASLSRYSTTTRISRPAIQASIRCARLYAQQCSLLARDKEGRQVLATILQPNTPLSPQEPLDIPPLTTTLGSTLFASTAAPTTTPTTDNNDSPLLQLELARLAHKAGEHERAIQSYSKVLQSNPWCWEALQGLCAQGAPPDPDALYPPRPRPPPTSLTSSANTNTNTPTTATPISPLPNRAQPHPPPLGPSQTSAVNSSFSFSGGVAGLKGGVGFFTPSDTASPVMMGGVGKGKDKFGPGGGGLFGVGGGGGGAVGGSIWRRAVGRGPDVSEMSIDDSSSSSFDTSFYPPAPLSFGVPFPSTTTASSSLFTPPTTSTSTSLTTAAPGVKRTRGGASHLTPTNDDNPPPNAPPNGRRVVRGVPSEGVAAKSRREGSVAPPTRRSSRLSRDAAGSRDGGNASVSVGGSSGMSVSRSQQSAASSSAGTTATRDGASGVTTRSTKEQQREKKRSKSVANVNNGPSVLSDGASDSILSPTSHSSSPAPSSPGGTTNPLHPLAFPPVPVAPAESSLIAEAEDYIVHLLRCFAQGLCCASRFEGEKSVEAYLRLPQEQLRTWRAMVGVAEGWMERLEYEKAEKAFLTARTLSPHLLTSMSTYSTLLWHLRRSTSLSYLAQDLMLIAPRHPSSWIASGNVFSHLEDHAAALKCFKRAAQLEEDCVYAYTLSGHECVVLEEWERALGFFREAVRRDGRHYNAWFGLGNVYMQTGKYRLAEYHFRKAAEINPTNATLVCCVGSVLEKLGRRREALELYEKACVLAPQSPAVRFKRVRILIALRQYELAESDLLTLKDRAPNEFNVHFLLGKLYKQMGPSGGAQREKDMLKHFALAQDLEPRAAR</sequence>
<dbReference type="Pfam" id="PF12895">
    <property type="entry name" value="ANAPC3"/>
    <property type="match status" value="1"/>
</dbReference>
<dbReference type="PROSITE" id="PS50005">
    <property type="entry name" value="TPR"/>
    <property type="match status" value="3"/>
</dbReference>
<accession>A0A1Y2F3D6</accession>
<feature type="repeat" description="TPR" evidence="3">
    <location>
        <begin position="722"/>
        <end position="755"/>
    </location>
</feature>
<feature type="compositionally biased region" description="Low complexity" evidence="4">
    <location>
        <begin position="567"/>
        <end position="595"/>
    </location>
</feature>
<dbReference type="GO" id="GO:0031145">
    <property type="term" value="P:anaphase-promoting complex-dependent catabolic process"/>
    <property type="evidence" value="ECO:0007669"/>
    <property type="project" value="TreeGrafter"/>
</dbReference>
<proteinExistence type="inferred from homology"/>
<dbReference type="GO" id="GO:0007091">
    <property type="term" value="P:metaphase/anaphase transition of mitotic cell cycle"/>
    <property type="evidence" value="ECO:0007669"/>
    <property type="project" value="TreeGrafter"/>
</dbReference>
<organism evidence="5 6">
    <name type="scientific">Leucosporidium creatinivorum</name>
    <dbReference type="NCBI Taxonomy" id="106004"/>
    <lineage>
        <taxon>Eukaryota</taxon>
        <taxon>Fungi</taxon>
        <taxon>Dikarya</taxon>
        <taxon>Basidiomycota</taxon>
        <taxon>Pucciniomycotina</taxon>
        <taxon>Microbotryomycetes</taxon>
        <taxon>Leucosporidiales</taxon>
        <taxon>Leucosporidium</taxon>
    </lineage>
</organism>
<feature type="compositionally biased region" description="Pro residues" evidence="4">
    <location>
        <begin position="238"/>
        <end position="254"/>
    </location>
</feature>
<dbReference type="OrthoDB" id="10248520at2759"/>
<feature type="region of interest" description="Disordered" evidence="4">
    <location>
        <begin position="237"/>
        <end position="295"/>
    </location>
</feature>
<feature type="repeat" description="TPR" evidence="3">
    <location>
        <begin position="790"/>
        <end position="823"/>
    </location>
</feature>
<protein>
    <submittedName>
        <fullName evidence="5">Uncharacterized protein</fullName>
    </submittedName>
</protein>
<dbReference type="GO" id="GO:0005680">
    <property type="term" value="C:anaphase-promoting complex"/>
    <property type="evidence" value="ECO:0007669"/>
    <property type="project" value="TreeGrafter"/>
</dbReference>
<evidence type="ECO:0000256" key="3">
    <source>
        <dbReference type="PROSITE-ProRule" id="PRU00339"/>
    </source>
</evidence>
<comment type="similarity">
    <text evidence="2">Belongs to the APC3/CDC27 family.</text>
</comment>
<dbReference type="InParanoid" id="A0A1Y2F3D6"/>
<dbReference type="Pfam" id="PF13181">
    <property type="entry name" value="TPR_8"/>
    <property type="match status" value="1"/>
</dbReference>
<evidence type="ECO:0000313" key="6">
    <source>
        <dbReference type="Proteomes" id="UP000193467"/>
    </source>
</evidence>
<dbReference type="EMBL" id="MCGR01000029">
    <property type="protein sequence ID" value="ORY78428.1"/>
    <property type="molecule type" value="Genomic_DNA"/>
</dbReference>
<dbReference type="GO" id="GO:0051301">
    <property type="term" value="P:cell division"/>
    <property type="evidence" value="ECO:0007669"/>
    <property type="project" value="TreeGrafter"/>
</dbReference>
<feature type="compositionally biased region" description="Low complexity" evidence="4">
    <location>
        <begin position="1"/>
        <end position="25"/>
    </location>
</feature>
<dbReference type="Proteomes" id="UP000193467">
    <property type="component" value="Unassembled WGS sequence"/>
</dbReference>
<dbReference type="Gene3D" id="1.25.40.10">
    <property type="entry name" value="Tetratricopeptide repeat domain"/>
    <property type="match status" value="4"/>
</dbReference>
<dbReference type="SMART" id="SM00028">
    <property type="entry name" value="TPR"/>
    <property type="match status" value="6"/>
</dbReference>
<feature type="compositionally biased region" description="Low complexity" evidence="4">
    <location>
        <begin position="255"/>
        <end position="272"/>
    </location>
</feature>
<evidence type="ECO:0000256" key="1">
    <source>
        <dbReference type="ARBA" id="ARBA00022803"/>
    </source>
</evidence>
<dbReference type="InterPro" id="IPR019734">
    <property type="entry name" value="TPR_rpt"/>
</dbReference>
<feature type="compositionally biased region" description="Polar residues" evidence="4">
    <location>
        <begin position="551"/>
        <end position="560"/>
    </location>
</feature>
<gene>
    <name evidence="5" type="ORF">BCR35DRAFT_305036</name>
</gene>
<dbReference type="Pfam" id="PF00515">
    <property type="entry name" value="TPR_1"/>
    <property type="match status" value="1"/>
</dbReference>
<feature type="compositionally biased region" description="Low complexity" evidence="4">
    <location>
        <begin position="403"/>
        <end position="425"/>
    </location>
</feature>
<comment type="caution">
    <text evidence="5">The sequence shown here is derived from an EMBL/GenBank/DDBJ whole genome shotgun (WGS) entry which is preliminary data.</text>
</comment>
<dbReference type="GO" id="GO:0016567">
    <property type="term" value="P:protein ubiquitination"/>
    <property type="evidence" value="ECO:0007669"/>
    <property type="project" value="TreeGrafter"/>
</dbReference>
<keyword evidence="6" id="KW-1185">Reference proteome</keyword>
<evidence type="ECO:0000256" key="4">
    <source>
        <dbReference type="SAM" id="MobiDB-lite"/>
    </source>
</evidence>